<protein>
    <recommendedName>
        <fullName evidence="2">DUF1468 domain-containing protein</fullName>
    </recommendedName>
</protein>
<evidence type="ECO:0000313" key="3">
    <source>
        <dbReference type="EMBL" id="MTH78534.1"/>
    </source>
</evidence>
<accession>A0A6L6JEE2</accession>
<dbReference type="AlphaFoldDB" id="A0A6L6JEE2"/>
<evidence type="ECO:0000256" key="1">
    <source>
        <dbReference type="SAM" id="Phobius"/>
    </source>
</evidence>
<dbReference type="OrthoDB" id="6183775at2"/>
<dbReference type="Proteomes" id="UP000478183">
    <property type="component" value="Unassembled WGS sequence"/>
</dbReference>
<feature type="transmembrane region" description="Helical" evidence="1">
    <location>
        <begin position="125"/>
        <end position="148"/>
    </location>
</feature>
<reference evidence="3 4" key="1">
    <citation type="submission" date="2019-11" db="EMBL/GenBank/DDBJ databases">
        <authorList>
            <person name="Dong K."/>
        </authorList>
    </citation>
    <scope>NUCLEOTIDE SEQUENCE [LARGE SCALE GENOMIC DNA]</scope>
    <source>
        <strain evidence="3 4">NBRC 111993</strain>
    </source>
</reference>
<comment type="caution">
    <text evidence="3">The sequence shown here is derived from an EMBL/GenBank/DDBJ whole genome shotgun (WGS) entry which is preliminary data.</text>
</comment>
<keyword evidence="4" id="KW-1185">Reference proteome</keyword>
<evidence type="ECO:0000313" key="4">
    <source>
        <dbReference type="Proteomes" id="UP000478183"/>
    </source>
</evidence>
<feature type="transmembrane region" description="Helical" evidence="1">
    <location>
        <begin position="80"/>
        <end position="113"/>
    </location>
</feature>
<dbReference type="EMBL" id="WMIE01000006">
    <property type="protein sequence ID" value="MTH78534.1"/>
    <property type="molecule type" value="Genomic_DNA"/>
</dbReference>
<dbReference type="InterPro" id="IPR009936">
    <property type="entry name" value="DUF1468"/>
</dbReference>
<feature type="transmembrane region" description="Helical" evidence="1">
    <location>
        <begin position="38"/>
        <end position="59"/>
    </location>
</feature>
<feature type="transmembrane region" description="Helical" evidence="1">
    <location>
        <begin position="7"/>
        <end position="32"/>
    </location>
</feature>
<feature type="domain" description="DUF1468" evidence="2">
    <location>
        <begin position="11"/>
        <end position="149"/>
    </location>
</feature>
<name>A0A6L6JEE2_9RHOB</name>
<dbReference type="Pfam" id="PF07331">
    <property type="entry name" value="TctB"/>
    <property type="match status" value="1"/>
</dbReference>
<dbReference type="RefSeq" id="WP_155095876.1">
    <property type="nucleotide sequence ID" value="NZ_WMIE01000006.1"/>
</dbReference>
<keyword evidence="1" id="KW-0472">Membrane</keyword>
<gene>
    <name evidence="3" type="ORF">GL286_12410</name>
</gene>
<keyword evidence="1" id="KW-1133">Transmembrane helix</keyword>
<keyword evidence="1" id="KW-0812">Transmembrane</keyword>
<evidence type="ECO:0000259" key="2">
    <source>
        <dbReference type="Pfam" id="PF07331"/>
    </source>
</evidence>
<proteinExistence type="predicted"/>
<organism evidence="3 4">
    <name type="scientific">Paracoccus aestuariivivens</name>
    <dbReference type="NCBI Taxonomy" id="1820333"/>
    <lineage>
        <taxon>Bacteria</taxon>
        <taxon>Pseudomonadati</taxon>
        <taxon>Pseudomonadota</taxon>
        <taxon>Alphaproteobacteria</taxon>
        <taxon>Rhodobacterales</taxon>
        <taxon>Paracoccaceae</taxon>
        <taxon>Paracoccus</taxon>
    </lineage>
</organism>
<sequence length="149" mass="15443">MLRVRTLDLAVSAMLFLLGFYIIASGIGFGVIDSGTPGAGFFPVIVGAGIVLFSGINCLKVLRQNAMLSEIIGTTEIMRVVLTSIALIAFCGLASPLGMLVSGFGLMVTIAIIFGARTPDMIGRAALAAAVMSGVLYLIFVKFLAVALP</sequence>